<dbReference type="EMBL" id="JAUEPS010000020">
    <property type="protein sequence ID" value="KAK0457788.1"/>
    <property type="molecule type" value="Genomic_DNA"/>
</dbReference>
<accession>A0AA39N544</accession>
<dbReference type="AlphaFoldDB" id="A0AA39N544"/>
<feature type="compositionally biased region" description="Pro residues" evidence="1">
    <location>
        <begin position="116"/>
        <end position="126"/>
    </location>
</feature>
<dbReference type="RefSeq" id="XP_060330087.1">
    <property type="nucleotide sequence ID" value="XM_060482306.1"/>
</dbReference>
<dbReference type="GeneID" id="85365854"/>
<evidence type="ECO:0000313" key="3">
    <source>
        <dbReference type="EMBL" id="KAK0457788.1"/>
    </source>
</evidence>
<gene>
    <name evidence="3" type="ORF">EV420DRAFT_478491</name>
</gene>
<keyword evidence="4" id="KW-1185">Reference proteome</keyword>
<comment type="caution">
    <text evidence="3">The sequence shown here is derived from an EMBL/GenBank/DDBJ whole genome shotgun (WGS) entry which is preliminary data.</text>
</comment>
<sequence>MKTLKSMSTPPFSVLLLTLIFSTLSSSMDHVLSPMPSSSAIDSISSSRSSVCSLPGSRIVIASGQPPLAFTNSVRASNGAVVGQEHRRGPPPPSPPRPTPKGIAANIVQDQSRPRGSPPPLPPRPSPRGIAAPPLTSVIDPVRASNVLMRNGGLATNSSSPLPPRVPPCHIAIGPPPSATVKPSRVPYTFPGQGHPMGPPPLPRHSSPFGVAPRYPPRSWCKGDCSL</sequence>
<name>A0AA39N544_ARMTA</name>
<evidence type="ECO:0008006" key="5">
    <source>
        <dbReference type="Google" id="ProtNLM"/>
    </source>
</evidence>
<feature type="chain" id="PRO_5041303528" description="WH2 domain-containing protein" evidence="2">
    <location>
        <begin position="28"/>
        <end position="227"/>
    </location>
</feature>
<evidence type="ECO:0000256" key="2">
    <source>
        <dbReference type="SAM" id="SignalP"/>
    </source>
</evidence>
<organism evidence="3 4">
    <name type="scientific">Armillaria tabescens</name>
    <name type="common">Ringless honey mushroom</name>
    <name type="synonym">Agaricus tabescens</name>
    <dbReference type="NCBI Taxonomy" id="1929756"/>
    <lineage>
        <taxon>Eukaryota</taxon>
        <taxon>Fungi</taxon>
        <taxon>Dikarya</taxon>
        <taxon>Basidiomycota</taxon>
        <taxon>Agaricomycotina</taxon>
        <taxon>Agaricomycetes</taxon>
        <taxon>Agaricomycetidae</taxon>
        <taxon>Agaricales</taxon>
        <taxon>Marasmiineae</taxon>
        <taxon>Physalacriaceae</taxon>
        <taxon>Desarmillaria</taxon>
    </lineage>
</organism>
<feature type="compositionally biased region" description="Pro residues" evidence="1">
    <location>
        <begin position="90"/>
        <end position="99"/>
    </location>
</feature>
<keyword evidence="2" id="KW-0732">Signal</keyword>
<proteinExistence type="predicted"/>
<dbReference type="Proteomes" id="UP001175211">
    <property type="component" value="Unassembled WGS sequence"/>
</dbReference>
<reference evidence="3" key="1">
    <citation type="submission" date="2023-06" db="EMBL/GenBank/DDBJ databases">
        <authorList>
            <consortium name="Lawrence Berkeley National Laboratory"/>
            <person name="Ahrendt S."/>
            <person name="Sahu N."/>
            <person name="Indic B."/>
            <person name="Wong-Bajracharya J."/>
            <person name="Merenyi Z."/>
            <person name="Ke H.-M."/>
            <person name="Monk M."/>
            <person name="Kocsube S."/>
            <person name="Drula E."/>
            <person name="Lipzen A."/>
            <person name="Balint B."/>
            <person name="Henrissat B."/>
            <person name="Andreopoulos B."/>
            <person name="Martin F.M."/>
            <person name="Harder C.B."/>
            <person name="Rigling D."/>
            <person name="Ford K.L."/>
            <person name="Foster G.D."/>
            <person name="Pangilinan J."/>
            <person name="Papanicolaou A."/>
            <person name="Barry K."/>
            <person name="LaButti K."/>
            <person name="Viragh M."/>
            <person name="Koriabine M."/>
            <person name="Yan M."/>
            <person name="Riley R."/>
            <person name="Champramary S."/>
            <person name="Plett K.L."/>
            <person name="Tsai I.J."/>
            <person name="Slot J."/>
            <person name="Sipos G."/>
            <person name="Plett J."/>
            <person name="Nagy L.G."/>
            <person name="Grigoriev I.V."/>
        </authorList>
    </citation>
    <scope>NUCLEOTIDE SEQUENCE</scope>
    <source>
        <strain evidence="3">CCBAS 213</strain>
    </source>
</reference>
<evidence type="ECO:0000256" key="1">
    <source>
        <dbReference type="SAM" id="MobiDB-lite"/>
    </source>
</evidence>
<feature type="signal peptide" evidence="2">
    <location>
        <begin position="1"/>
        <end position="27"/>
    </location>
</feature>
<evidence type="ECO:0000313" key="4">
    <source>
        <dbReference type="Proteomes" id="UP001175211"/>
    </source>
</evidence>
<protein>
    <recommendedName>
        <fullName evidence="5">WH2 domain-containing protein</fullName>
    </recommendedName>
</protein>
<feature type="region of interest" description="Disordered" evidence="1">
    <location>
        <begin position="81"/>
        <end position="134"/>
    </location>
</feature>
<feature type="region of interest" description="Disordered" evidence="1">
    <location>
        <begin position="179"/>
        <end position="213"/>
    </location>
</feature>